<feature type="chain" id="PRO_5042219884" description="VWFA domain-containing protein" evidence="1">
    <location>
        <begin position="29"/>
        <end position="235"/>
    </location>
</feature>
<dbReference type="CDD" id="cd00198">
    <property type="entry name" value="vWFA"/>
    <property type="match status" value="1"/>
</dbReference>
<dbReference type="InterPro" id="IPR010607">
    <property type="entry name" value="DUF1194"/>
</dbReference>
<dbReference type="PROSITE" id="PS50234">
    <property type="entry name" value="VWFA"/>
    <property type="match status" value="1"/>
</dbReference>
<organism evidence="3 4">
    <name type="scientific">Amorphus orientalis</name>
    <dbReference type="NCBI Taxonomy" id="649198"/>
    <lineage>
        <taxon>Bacteria</taxon>
        <taxon>Pseudomonadati</taxon>
        <taxon>Pseudomonadota</taxon>
        <taxon>Alphaproteobacteria</taxon>
        <taxon>Hyphomicrobiales</taxon>
        <taxon>Amorphaceae</taxon>
        <taxon>Amorphus</taxon>
    </lineage>
</organism>
<dbReference type="Proteomes" id="UP001229244">
    <property type="component" value="Unassembled WGS sequence"/>
</dbReference>
<dbReference type="InterPro" id="IPR036465">
    <property type="entry name" value="vWFA_dom_sf"/>
</dbReference>
<keyword evidence="4" id="KW-1185">Reference proteome</keyword>
<dbReference type="SUPFAM" id="SSF53300">
    <property type="entry name" value="vWA-like"/>
    <property type="match status" value="1"/>
</dbReference>
<feature type="signal peptide" evidence="1">
    <location>
        <begin position="1"/>
        <end position="28"/>
    </location>
</feature>
<accession>A0AAE4ATZ5</accession>
<evidence type="ECO:0000256" key="1">
    <source>
        <dbReference type="SAM" id="SignalP"/>
    </source>
</evidence>
<evidence type="ECO:0000313" key="3">
    <source>
        <dbReference type="EMBL" id="MDQ0316632.1"/>
    </source>
</evidence>
<dbReference type="InterPro" id="IPR002035">
    <property type="entry name" value="VWF_A"/>
</dbReference>
<name>A0AAE4ATZ5_9HYPH</name>
<evidence type="ECO:0000313" key="4">
    <source>
        <dbReference type="Proteomes" id="UP001229244"/>
    </source>
</evidence>
<dbReference type="Pfam" id="PF06707">
    <property type="entry name" value="DUF1194"/>
    <property type="match status" value="1"/>
</dbReference>
<dbReference type="EMBL" id="JAUSUL010000003">
    <property type="protein sequence ID" value="MDQ0316632.1"/>
    <property type="molecule type" value="Genomic_DNA"/>
</dbReference>
<dbReference type="Gene3D" id="3.40.50.410">
    <property type="entry name" value="von Willebrand factor, type A domain"/>
    <property type="match status" value="1"/>
</dbReference>
<keyword evidence="1" id="KW-0732">Signal</keyword>
<protein>
    <recommendedName>
        <fullName evidence="2">VWFA domain-containing protein</fullName>
    </recommendedName>
</protein>
<dbReference type="AlphaFoldDB" id="A0AAE4ATZ5"/>
<dbReference type="RefSeq" id="WP_306886515.1">
    <property type="nucleotide sequence ID" value="NZ_JAUSUL010000003.1"/>
</dbReference>
<sequence length="235" mass="25065">MRRLRTRLGAMLGAAALFAAGLVLSASAQERPRVDLALVLALDCSYSVDAREFDLQRKGLARAFLDEAVVAAIQSGPSGRIAVTVVQWSADDVQTVAVPWRIVDGPATAAELASLIAGAPRQAAAGSTSISAMMIYGAKLLAQAPVTADRQVIDIATDGINNLGPWLRDARDAIVPRGITVNGLAIMNEVPYLHHYLRNRMIGGPGSFVEVAKDYADFARAIHIKLLREIRPMIG</sequence>
<comment type="caution">
    <text evidence="3">The sequence shown here is derived from an EMBL/GenBank/DDBJ whole genome shotgun (WGS) entry which is preliminary data.</text>
</comment>
<proteinExistence type="predicted"/>
<gene>
    <name evidence="3" type="ORF">J2S73_003108</name>
</gene>
<reference evidence="3" key="1">
    <citation type="submission" date="2023-07" db="EMBL/GenBank/DDBJ databases">
        <title>Genomic Encyclopedia of Type Strains, Phase IV (KMG-IV): sequencing the most valuable type-strain genomes for metagenomic binning, comparative biology and taxonomic classification.</title>
        <authorList>
            <person name="Goeker M."/>
        </authorList>
    </citation>
    <scope>NUCLEOTIDE SEQUENCE</scope>
    <source>
        <strain evidence="3">DSM 21202</strain>
    </source>
</reference>
<feature type="domain" description="VWFA" evidence="2">
    <location>
        <begin position="37"/>
        <end position="230"/>
    </location>
</feature>
<evidence type="ECO:0000259" key="2">
    <source>
        <dbReference type="PROSITE" id="PS50234"/>
    </source>
</evidence>